<dbReference type="CDD" id="cd04301">
    <property type="entry name" value="NAT_SF"/>
    <property type="match status" value="1"/>
</dbReference>
<evidence type="ECO:0000259" key="3">
    <source>
        <dbReference type="PROSITE" id="PS51186"/>
    </source>
</evidence>
<dbReference type="SUPFAM" id="SSF55729">
    <property type="entry name" value="Acyl-CoA N-acyltransferases (Nat)"/>
    <property type="match status" value="1"/>
</dbReference>
<dbReference type="RefSeq" id="WP_284365633.1">
    <property type="nucleotide sequence ID" value="NZ_BSNI01000002.1"/>
</dbReference>
<keyword evidence="1" id="KW-0808">Transferase</keyword>
<dbReference type="PROSITE" id="PS51186">
    <property type="entry name" value="GNAT"/>
    <property type="match status" value="1"/>
</dbReference>
<dbReference type="EMBL" id="BSNI01000002">
    <property type="protein sequence ID" value="GLQ18609.1"/>
    <property type="molecule type" value="Genomic_DNA"/>
</dbReference>
<sequence length="165" mass="18103">MGADQRPFSIRAAKQNDAQELSAMMVTSWREAYVDIISAPKLDEICSTWLTPQKFAERLVDQNACNLVAVSDSLIVGHTHVLPRENNSLLVAYLYVLKAHARRGIGETLLNSAIECFPGTSHVELGVLQQNHAAIAFYKSIGFYEAGPEPTPADEPSSIKMTMAL</sequence>
<protein>
    <recommendedName>
        <fullName evidence="3">N-acetyltransferase domain-containing protein</fullName>
    </recommendedName>
</protein>
<proteinExistence type="predicted"/>
<keyword evidence="2" id="KW-0012">Acyltransferase</keyword>
<reference evidence="4" key="1">
    <citation type="journal article" date="2014" name="Int. J. Syst. Evol. Microbiol.">
        <title>Complete genome of a new Firmicutes species belonging to the dominant human colonic microbiota ('Ruminococcus bicirculans') reveals two chromosomes and a selective capacity to utilize plant glucans.</title>
        <authorList>
            <consortium name="NISC Comparative Sequencing Program"/>
            <person name="Wegmann U."/>
            <person name="Louis P."/>
            <person name="Goesmann A."/>
            <person name="Henrissat B."/>
            <person name="Duncan S.H."/>
            <person name="Flint H.J."/>
        </authorList>
    </citation>
    <scope>NUCLEOTIDE SEQUENCE</scope>
    <source>
        <strain evidence="4">NBRC 107169</strain>
    </source>
</reference>
<feature type="domain" description="N-acetyltransferase" evidence="3">
    <location>
        <begin position="24"/>
        <end position="165"/>
    </location>
</feature>
<dbReference type="Pfam" id="PF00583">
    <property type="entry name" value="Acetyltransf_1"/>
    <property type="match status" value="1"/>
</dbReference>
<reference evidence="4" key="2">
    <citation type="submission" date="2023-01" db="EMBL/GenBank/DDBJ databases">
        <title>Draft genome sequence of Maritalea porphyrae strain NBRC 107169.</title>
        <authorList>
            <person name="Sun Q."/>
            <person name="Mori K."/>
        </authorList>
    </citation>
    <scope>NUCLEOTIDE SEQUENCE</scope>
    <source>
        <strain evidence="4">NBRC 107169</strain>
    </source>
</reference>
<dbReference type="Gene3D" id="3.40.630.30">
    <property type="match status" value="1"/>
</dbReference>
<dbReference type="InterPro" id="IPR000182">
    <property type="entry name" value="GNAT_dom"/>
</dbReference>
<organism evidence="4 5">
    <name type="scientific">Maritalea porphyrae</name>
    <dbReference type="NCBI Taxonomy" id="880732"/>
    <lineage>
        <taxon>Bacteria</taxon>
        <taxon>Pseudomonadati</taxon>
        <taxon>Pseudomonadota</taxon>
        <taxon>Alphaproteobacteria</taxon>
        <taxon>Hyphomicrobiales</taxon>
        <taxon>Devosiaceae</taxon>
        <taxon>Maritalea</taxon>
    </lineage>
</organism>
<accession>A0ABQ5UUP5</accession>
<evidence type="ECO:0000313" key="5">
    <source>
        <dbReference type="Proteomes" id="UP001161405"/>
    </source>
</evidence>
<keyword evidence="5" id="KW-1185">Reference proteome</keyword>
<name>A0ABQ5UUP5_9HYPH</name>
<evidence type="ECO:0000313" key="4">
    <source>
        <dbReference type="EMBL" id="GLQ18609.1"/>
    </source>
</evidence>
<dbReference type="PANTHER" id="PTHR43877:SF1">
    <property type="entry name" value="ACETYLTRANSFERASE"/>
    <property type="match status" value="1"/>
</dbReference>
<dbReference type="PANTHER" id="PTHR43877">
    <property type="entry name" value="AMINOALKYLPHOSPHONATE N-ACETYLTRANSFERASE-RELATED-RELATED"/>
    <property type="match status" value="1"/>
</dbReference>
<evidence type="ECO:0000256" key="1">
    <source>
        <dbReference type="ARBA" id="ARBA00022679"/>
    </source>
</evidence>
<evidence type="ECO:0000256" key="2">
    <source>
        <dbReference type="ARBA" id="ARBA00023315"/>
    </source>
</evidence>
<dbReference type="InterPro" id="IPR050832">
    <property type="entry name" value="Bact_Acetyltransf"/>
</dbReference>
<comment type="caution">
    <text evidence="4">The sequence shown here is derived from an EMBL/GenBank/DDBJ whole genome shotgun (WGS) entry which is preliminary data.</text>
</comment>
<dbReference type="InterPro" id="IPR016181">
    <property type="entry name" value="Acyl_CoA_acyltransferase"/>
</dbReference>
<gene>
    <name evidence="4" type="ORF">GCM10007879_28580</name>
</gene>
<dbReference type="Proteomes" id="UP001161405">
    <property type="component" value="Unassembled WGS sequence"/>
</dbReference>